<feature type="region of interest" description="Disordered" evidence="1">
    <location>
        <begin position="1"/>
        <end position="26"/>
    </location>
</feature>
<dbReference type="AlphaFoldDB" id="A0AAW0DNN6"/>
<dbReference type="EMBL" id="JAWWNJ010000006">
    <property type="protein sequence ID" value="KAK7054061.1"/>
    <property type="molecule type" value="Genomic_DNA"/>
</dbReference>
<evidence type="ECO:0000256" key="1">
    <source>
        <dbReference type="SAM" id="MobiDB-lite"/>
    </source>
</evidence>
<organism evidence="2 3">
    <name type="scientific">Favolaschia claudopus</name>
    <dbReference type="NCBI Taxonomy" id="2862362"/>
    <lineage>
        <taxon>Eukaryota</taxon>
        <taxon>Fungi</taxon>
        <taxon>Dikarya</taxon>
        <taxon>Basidiomycota</taxon>
        <taxon>Agaricomycotina</taxon>
        <taxon>Agaricomycetes</taxon>
        <taxon>Agaricomycetidae</taxon>
        <taxon>Agaricales</taxon>
        <taxon>Marasmiineae</taxon>
        <taxon>Mycenaceae</taxon>
        <taxon>Favolaschia</taxon>
    </lineage>
</organism>
<reference evidence="2 3" key="1">
    <citation type="journal article" date="2024" name="J Genomics">
        <title>Draft genome sequencing and assembly of Favolaschia claudopus CIRM-BRFM 2984 isolated from oak limbs.</title>
        <authorList>
            <person name="Navarro D."/>
            <person name="Drula E."/>
            <person name="Chaduli D."/>
            <person name="Cazenave R."/>
            <person name="Ahrendt S."/>
            <person name="Wang J."/>
            <person name="Lipzen A."/>
            <person name="Daum C."/>
            <person name="Barry K."/>
            <person name="Grigoriev I.V."/>
            <person name="Favel A."/>
            <person name="Rosso M.N."/>
            <person name="Martin F."/>
        </authorList>
    </citation>
    <scope>NUCLEOTIDE SEQUENCE [LARGE SCALE GENOMIC DNA]</scope>
    <source>
        <strain evidence="2 3">CIRM-BRFM 2984</strain>
    </source>
</reference>
<feature type="region of interest" description="Disordered" evidence="1">
    <location>
        <begin position="135"/>
        <end position="154"/>
    </location>
</feature>
<dbReference type="Proteomes" id="UP001362999">
    <property type="component" value="Unassembled WGS sequence"/>
</dbReference>
<gene>
    <name evidence="2" type="ORF">R3P38DRAFT_3171559</name>
</gene>
<keyword evidence="3" id="KW-1185">Reference proteome</keyword>
<evidence type="ECO:0000313" key="3">
    <source>
        <dbReference type="Proteomes" id="UP001362999"/>
    </source>
</evidence>
<evidence type="ECO:0000313" key="2">
    <source>
        <dbReference type="EMBL" id="KAK7054061.1"/>
    </source>
</evidence>
<proteinExistence type="predicted"/>
<comment type="caution">
    <text evidence="2">The sequence shown here is derived from an EMBL/GenBank/DDBJ whole genome shotgun (WGS) entry which is preliminary data.</text>
</comment>
<protein>
    <submittedName>
        <fullName evidence="2">Uncharacterized protein</fullName>
    </submittedName>
</protein>
<accession>A0AAW0DNN6</accession>
<name>A0AAW0DNN6_9AGAR</name>
<sequence length="547" mass="57223">MSAANSTGDPAKSKDKTPGNASITAPFTFSKKTIPVTIPFVEQGLQQLSKDQVGSVSAPLPAQDIRKEGGIPSSAAFAAEQAKDAERYAALNPETRDQSISLSSQMKRDFLLANASPPAPPDFAVGPSLATRPVSRTASMAGETVDSPTPDATDDAGVTPVILPNHKEVSSILHLAVPPTTKAGQKEKTETAGVAAARANGNITRIGGKLIAVEARVDLLDRKFQNFGHSNISNDRSLEQVHEEVASLKGDVRSGLENTSFLHSQLARISESFETLKHELVIVKSTISSSAGNTFDNDAFASRTEVSGLHAAVQEGFDGVEGMIDERLASALGGLETVIATIAKVEGRQSKLEQDLLAVRENVARTQLELGALTMGSKAPTASLYAPAPAVVAAPVMAPSVPQPTTAAPVAFTVGGKKLKRKPSVELVAGPTKRANNRPDKSGYQYWVRVSPVNPDTKVPAPGLFKKLVDAAAIAGYTLPPVYIERATGEPSTLNIGFTVANDANTFVGAWAGGINQMPLGLRVISAQHMRVAGSSSASDIAFLTGN</sequence>